<dbReference type="InterPro" id="IPR011009">
    <property type="entry name" value="Kinase-like_dom_sf"/>
</dbReference>
<evidence type="ECO:0000256" key="7">
    <source>
        <dbReference type="SAM" id="Coils"/>
    </source>
</evidence>
<dbReference type="OrthoDB" id="339325at2759"/>
<dbReference type="AlphaFoldDB" id="A0A7M5V108"/>
<evidence type="ECO:0000256" key="5">
    <source>
        <dbReference type="ARBA" id="ARBA00022840"/>
    </source>
</evidence>
<evidence type="ECO:0000256" key="8">
    <source>
        <dbReference type="SAM" id="MobiDB-lite"/>
    </source>
</evidence>
<dbReference type="Proteomes" id="UP000594262">
    <property type="component" value="Unplaced"/>
</dbReference>
<dbReference type="PANTHER" id="PTHR44329:SF288">
    <property type="entry name" value="MITOGEN-ACTIVATED PROTEIN KINASE KINASE KINASE 20"/>
    <property type="match status" value="1"/>
</dbReference>
<feature type="compositionally biased region" description="Basic residues" evidence="8">
    <location>
        <begin position="779"/>
        <end position="789"/>
    </location>
</feature>
<evidence type="ECO:0000259" key="10">
    <source>
        <dbReference type="PROSITE" id="PS50105"/>
    </source>
</evidence>
<dbReference type="SUPFAM" id="SSF56112">
    <property type="entry name" value="Protein kinase-like (PK-like)"/>
    <property type="match status" value="1"/>
</dbReference>
<evidence type="ECO:0000256" key="4">
    <source>
        <dbReference type="ARBA" id="ARBA00022777"/>
    </source>
</evidence>
<dbReference type="GO" id="GO:0005524">
    <property type="term" value="F:ATP binding"/>
    <property type="evidence" value="ECO:0007669"/>
    <property type="project" value="UniProtKB-UniRule"/>
</dbReference>
<dbReference type="Gene3D" id="1.10.150.50">
    <property type="entry name" value="Transcription Factor, Ets-1"/>
    <property type="match status" value="1"/>
</dbReference>
<keyword evidence="2" id="KW-0808">Transferase</keyword>
<dbReference type="Pfam" id="PF07714">
    <property type="entry name" value="PK_Tyr_Ser-Thr"/>
    <property type="match status" value="1"/>
</dbReference>
<dbReference type="PROSITE" id="PS00107">
    <property type="entry name" value="PROTEIN_KINASE_ATP"/>
    <property type="match status" value="1"/>
</dbReference>
<evidence type="ECO:0000256" key="2">
    <source>
        <dbReference type="ARBA" id="ARBA00022679"/>
    </source>
</evidence>
<dbReference type="InterPro" id="IPR008271">
    <property type="entry name" value="Ser/Thr_kinase_AS"/>
</dbReference>
<dbReference type="EnsemblMetazoa" id="CLYHEMT000593.1">
    <property type="protein sequence ID" value="CLYHEMP000593.1"/>
    <property type="gene ID" value="CLYHEMG000593"/>
</dbReference>
<dbReference type="InterPro" id="IPR051681">
    <property type="entry name" value="Ser/Thr_Kinases-Pseudokinases"/>
</dbReference>
<feature type="domain" description="SAM" evidence="10">
    <location>
        <begin position="328"/>
        <end position="396"/>
    </location>
</feature>
<dbReference type="GO" id="GO:0004674">
    <property type="term" value="F:protein serine/threonine kinase activity"/>
    <property type="evidence" value="ECO:0007669"/>
    <property type="project" value="UniProtKB-KW"/>
</dbReference>
<keyword evidence="5 6" id="KW-0067">ATP-binding</keyword>
<evidence type="ECO:0008006" key="13">
    <source>
        <dbReference type="Google" id="ProtNLM"/>
    </source>
</evidence>
<dbReference type="SMART" id="SM00454">
    <property type="entry name" value="SAM"/>
    <property type="match status" value="1"/>
</dbReference>
<feature type="binding site" evidence="6">
    <location>
        <position position="41"/>
    </location>
    <ligand>
        <name>ATP</name>
        <dbReference type="ChEBI" id="CHEBI:30616"/>
    </ligand>
</feature>
<evidence type="ECO:0000256" key="6">
    <source>
        <dbReference type="PROSITE-ProRule" id="PRU10141"/>
    </source>
</evidence>
<feature type="compositionally biased region" description="Gly residues" evidence="8">
    <location>
        <begin position="706"/>
        <end position="715"/>
    </location>
</feature>
<accession>A0A7M5V108</accession>
<evidence type="ECO:0000259" key="9">
    <source>
        <dbReference type="PROSITE" id="PS50011"/>
    </source>
</evidence>
<evidence type="ECO:0000256" key="3">
    <source>
        <dbReference type="ARBA" id="ARBA00022741"/>
    </source>
</evidence>
<dbReference type="GeneID" id="136800226"/>
<dbReference type="InterPro" id="IPR017441">
    <property type="entry name" value="Protein_kinase_ATP_BS"/>
</dbReference>
<dbReference type="SUPFAM" id="SSF47769">
    <property type="entry name" value="SAM/Pointed domain"/>
    <property type="match status" value="1"/>
</dbReference>
<feature type="coiled-coil region" evidence="7">
    <location>
        <begin position="279"/>
        <end position="306"/>
    </location>
</feature>
<feature type="compositionally biased region" description="Polar residues" evidence="8">
    <location>
        <begin position="663"/>
        <end position="673"/>
    </location>
</feature>
<feature type="compositionally biased region" description="Basic and acidic residues" evidence="8">
    <location>
        <begin position="719"/>
        <end position="729"/>
    </location>
</feature>
<keyword evidence="7" id="KW-0175">Coiled coil</keyword>
<organism evidence="11 12">
    <name type="scientific">Clytia hemisphaerica</name>
    <dbReference type="NCBI Taxonomy" id="252671"/>
    <lineage>
        <taxon>Eukaryota</taxon>
        <taxon>Metazoa</taxon>
        <taxon>Cnidaria</taxon>
        <taxon>Hydrozoa</taxon>
        <taxon>Hydroidolina</taxon>
        <taxon>Leptothecata</taxon>
        <taxon>Obeliida</taxon>
        <taxon>Clytiidae</taxon>
        <taxon>Clytia</taxon>
    </lineage>
</organism>
<dbReference type="InterPro" id="IPR001660">
    <property type="entry name" value="SAM"/>
</dbReference>
<proteinExistence type="predicted"/>
<keyword evidence="3 6" id="KW-0547">Nucleotide-binding</keyword>
<dbReference type="InterPro" id="IPR000719">
    <property type="entry name" value="Prot_kinase_dom"/>
</dbReference>
<feature type="region of interest" description="Disordered" evidence="8">
    <location>
        <begin position="620"/>
        <end position="789"/>
    </location>
</feature>
<keyword evidence="4" id="KW-0418">Kinase</keyword>
<feature type="compositionally biased region" description="Basic and acidic residues" evidence="8">
    <location>
        <begin position="679"/>
        <end position="691"/>
    </location>
</feature>
<dbReference type="InterPro" id="IPR001245">
    <property type="entry name" value="Ser-Thr/Tyr_kinase_cat_dom"/>
</dbReference>
<protein>
    <recommendedName>
        <fullName evidence="13">Mitogen-activated protein kinase kinase kinase</fullName>
    </recommendedName>
</protein>
<dbReference type="PROSITE" id="PS50011">
    <property type="entry name" value="PROTEIN_KINASE_DOM"/>
    <property type="match status" value="1"/>
</dbReference>
<dbReference type="PRINTS" id="PR00109">
    <property type="entry name" value="TYRKINASE"/>
</dbReference>
<name>A0A7M5V108_9CNID</name>
<feature type="domain" description="Protein kinase" evidence="9">
    <location>
        <begin position="11"/>
        <end position="269"/>
    </location>
</feature>
<sequence length="789" mass="89199">MPFAELAYDDFEFFEKLGDGSFGSVYRGRWKSQDKEVAIKKILTLGEEADVLCVLSHKHIIQFYGAVSQKPNFCLITEYARFGSLYDYIAKNKLDFHQILSWSKQIALGLSYLHNEAPFKIIHRDLKSKNIVITGDMLVKLCDFGSSRYLDQTTKMSMAGTFPWMAPEVIQSMPVSETCDTYSYGIVLWEMLTGEIPFKGMEGVQVAWLVVVKEERLTIPSSCPVEFAKLLKSCWLKDPKARPFFHEMQNILGRMCVDNELEEATNHFLNAKLDWKYEIEMTIERLKKVERNLTSKEKELQDREMRVLQKERKMNISKRLNKMRLSEWATTDVLIWMEQLGNEAVDLYQYAQVFLENHINGRRLIQLTDADLKEMNILSYGHRMDLLAQIAKLTEELEHLSHFPPLQKVPSKEDDCAQHKCVNLTLLFGNHCRLGPTPMDHKWKVYVEVDGDEDVLTAIKEVTLKSTEEQVVMTQQPFVMSKWKTAGHDNSPIFVDILVSYESHVKKPKQTKHTHEVLIKEGGSVYQTTIELMLKQQVANAQTSDEGYSTTPCQSITSSRLSSRVSTTTNSIKLDLADEKPAISWATKVKGGTPQSFAPRKISDAKAEIALSRDMTNSPLFFLRTPPTPSPVSTRRSPIDGFLTPTSARSRANSEKEAVDSGNAASKNTTAQGWTVVKSSREKASEKESTKRTNQYHPQGAHRGYYRGGGRGGGRYSRSKSDQPPHKGGDQQNKPKRYVQSEGDTPRGGGRFRGSSRGRARGNSGGCNTPSYNSSHNSHGSHHSKNQPS</sequence>
<dbReference type="Pfam" id="PF00536">
    <property type="entry name" value="SAM_1"/>
    <property type="match status" value="1"/>
</dbReference>
<keyword evidence="1" id="KW-0723">Serine/threonine-protein kinase</keyword>
<evidence type="ECO:0000256" key="1">
    <source>
        <dbReference type="ARBA" id="ARBA00022527"/>
    </source>
</evidence>
<reference evidence="11" key="1">
    <citation type="submission" date="2021-01" db="UniProtKB">
        <authorList>
            <consortium name="EnsemblMetazoa"/>
        </authorList>
    </citation>
    <scope>IDENTIFICATION</scope>
</reference>
<dbReference type="SMART" id="SM00220">
    <property type="entry name" value="S_TKc"/>
    <property type="match status" value="1"/>
</dbReference>
<dbReference type="PROSITE" id="PS00108">
    <property type="entry name" value="PROTEIN_KINASE_ST"/>
    <property type="match status" value="1"/>
</dbReference>
<dbReference type="InterPro" id="IPR013761">
    <property type="entry name" value="SAM/pointed_sf"/>
</dbReference>
<dbReference type="Gene3D" id="1.10.510.10">
    <property type="entry name" value="Transferase(Phosphotransferase) domain 1"/>
    <property type="match status" value="1"/>
</dbReference>
<dbReference type="Gene3D" id="3.30.200.20">
    <property type="entry name" value="Phosphorylase Kinase, domain 1"/>
    <property type="match status" value="1"/>
</dbReference>
<evidence type="ECO:0000313" key="12">
    <source>
        <dbReference type="Proteomes" id="UP000594262"/>
    </source>
</evidence>
<dbReference type="PROSITE" id="PS50105">
    <property type="entry name" value="SAM_DOMAIN"/>
    <property type="match status" value="1"/>
</dbReference>
<dbReference type="GO" id="GO:0005737">
    <property type="term" value="C:cytoplasm"/>
    <property type="evidence" value="ECO:0007669"/>
    <property type="project" value="TreeGrafter"/>
</dbReference>
<dbReference type="RefSeq" id="XP_066912946.1">
    <property type="nucleotide sequence ID" value="XM_067056845.1"/>
</dbReference>
<evidence type="ECO:0000313" key="11">
    <source>
        <dbReference type="EnsemblMetazoa" id="CLYHEMP000593.1"/>
    </source>
</evidence>
<keyword evidence="12" id="KW-1185">Reference proteome</keyword>
<dbReference type="PANTHER" id="PTHR44329">
    <property type="entry name" value="SERINE/THREONINE-PROTEIN KINASE TNNI3K-RELATED"/>
    <property type="match status" value="1"/>
</dbReference>